<feature type="transmembrane region" description="Helical" evidence="2">
    <location>
        <begin position="12"/>
        <end position="34"/>
    </location>
</feature>
<comment type="caution">
    <text evidence="3">The sequence shown here is derived from an EMBL/GenBank/DDBJ whole genome shotgun (WGS) entry which is preliminary data.</text>
</comment>
<evidence type="ECO:0000313" key="3">
    <source>
        <dbReference type="EMBL" id="MFC4410816.1"/>
    </source>
</evidence>
<dbReference type="Gene3D" id="1.10.287.1260">
    <property type="match status" value="3"/>
</dbReference>
<feature type="transmembrane region" description="Helical" evidence="2">
    <location>
        <begin position="72"/>
        <end position="92"/>
    </location>
</feature>
<dbReference type="InterPro" id="IPR008910">
    <property type="entry name" value="MSC_TM_helix"/>
</dbReference>
<proteinExistence type="predicted"/>
<feature type="transmembrane region" description="Helical" evidence="2">
    <location>
        <begin position="172"/>
        <end position="192"/>
    </location>
</feature>
<evidence type="ECO:0000313" key="4">
    <source>
        <dbReference type="Proteomes" id="UP001595817"/>
    </source>
</evidence>
<organism evidence="3 4">
    <name type="scientific">Chungangia koreensis</name>
    <dbReference type="NCBI Taxonomy" id="752657"/>
    <lineage>
        <taxon>Bacteria</taxon>
        <taxon>Bacillati</taxon>
        <taxon>Bacillota</taxon>
        <taxon>Bacilli</taxon>
        <taxon>Lactobacillales</taxon>
        <taxon>Chungangia</taxon>
    </lineage>
</organism>
<dbReference type="Proteomes" id="UP001595817">
    <property type="component" value="Unassembled WGS sequence"/>
</dbReference>
<feature type="compositionally biased region" description="Basic and acidic residues" evidence="1">
    <location>
        <begin position="607"/>
        <end position="622"/>
    </location>
</feature>
<feature type="transmembrane region" description="Helical" evidence="2">
    <location>
        <begin position="465"/>
        <end position="485"/>
    </location>
</feature>
<dbReference type="Pfam" id="PF05552">
    <property type="entry name" value="MS_channel_1st_1"/>
    <property type="match status" value="5"/>
</dbReference>
<dbReference type="RefSeq" id="WP_378155089.1">
    <property type="nucleotide sequence ID" value="NZ_JBHSEC010000019.1"/>
</dbReference>
<evidence type="ECO:0000256" key="2">
    <source>
        <dbReference type="SAM" id="Phobius"/>
    </source>
</evidence>
<feature type="transmembrane region" description="Helical" evidence="2">
    <location>
        <begin position="358"/>
        <end position="379"/>
    </location>
</feature>
<keyword evidence="2" id="KW-0472">Membrane</keyword>
<feature type="transmembrane region" description="Helical" evidence="2">
    <location>
        <begin position="263"/>
        <end position="281"/>
    </location>
</feature>
<feature type="compositionally biased region" description="Basic and acidic residues" evidence="1">
    <location>
        <begin position="569"/>
        <end position="582"/>
    </location>
</feature>
<keyword evidence="2" id="KW-0812">Transmembrane</keyword>
<feature type="transmembrane region" description="Helical" evidence="2">
    <location>
        <begin position="112"/>
        <end position="133"/>
    </location>
</feature>
<protein>
    <submittedName>
        <fullName evidence="3">Mechanosensitive ion channel</fullName>
    </submittedName>
</protein>
<feature type="compositionally biased region" description="Acidic residues" evidence="1">
    <location>
        <begin position="628"/>
        <end position="637"/>
    </location>
</feature>
<feature type="transmembrane region" description="Helical" evidence="2">
    <location>
        <begin position="435"/>
        <end position="453"/>
    </location>
</feature>
<evidence type="ECO:0000256" key="1">
    <source>
        <dbReference type="SAM" id="MobiDB-lite"/>
    </source>
</evidence>
<feature type="transmembrane region" description="Helical" evidence="2">
    <location>
        <begin position="391"/>
        <end position="415"/>
    </location>
</feature>
<keyword evidence="4" id="KW-1185">Reference proteome</keyword>
<feature type="region of interest" description="Disordered" evidence="1">
    <location>
        <begin position="522"/>
        <end position="637"/>
    </location>
</feature>
<gene>
    <name evidence="3" type="ORF">ACFOZY_10355</name>
</gene>
<feature type="compositionally biased region" description="Polar residues" evidence="1">
    <location>
        <begin position="542"/>
        <end position="553"/>
    </location>
</feature>
<name>A0ABV8X4V8_9LACT</name>
<feature type="transmembrane region" description="Helical" evidence="2">
    <location>
        <begin position="204"/>
        <end position="226"/>
    </location>
</feature>
<feature type="transmembrane region" description="Helical" evidence="2">
    <location>
        <begin position="301"/>
        <end position="320"/>
    </location>
</feature>
<reference evidence="4" key="1">
    <citation type="journal article" date="2019" name="Int. J. Syst. Evol. Microbiol.">
        <title>The Global Catalogue of Microorganisms (GCM) 10K type strain sequencing project: providing services to taxonomists for standard genome sequencing and annotation.</title>
        <authorList>
            <consortium name="The Broad Institute Genomics Platform"/>
            <consortium name="The Broad Institute Genome Sequencing Center for Infectious Disease"/>
            <person name="Wu L."/>
            <person name="Ma J."/>
        </authorList>
    </citation>
    <scope>NUCLEOTIDE SEQUENCE [LARGE SCALE GENOMIC DNA]</scope>
    <source>
        <strain evidence="4">CCUG 59778</strain>
    </source>
</reference>
<keyword evidence="2" id="KW-1133">Transmembrane helix</keyword>
<dbReference type="InterPro" id="IPR045275">
    <property type="entry name" value="MscS_archaea/bacteria_type"/>
</dbReference>
<dbReference type="EMBL" id="JBHSEC010000019">
    <property type="protein sequence ID" value="MFC4410816.1"/>
    <property type="molecule type" value="Genomic_DNA"/>
</dbReference>
<dbReference type="PANTHER" id="PTHR30221">
    <property type="entry name" value="SMALL-CONDUCTANCE MECHANOSENSITIVE CHANNEL"/>
    <property type="match status" value="1"/>
</dbReference>
<dbReference type="PANTHER" id="PTHR30221:SF1">
    <property type="entry name" value="SMALL-CONDUCTANCE MECHANOSENSITIVE CHANNEL"/>
    <property type="match status" value="1"/>
</dbReference>
<accession>A0ABV8X4V8</accession>
<dbReference type="NCBIfam" id="NF033912">
    <property type="entry name" value="msc"/>
    <property type="match status" value="1"/>
</dbReference>
<sequence>MFNEYYDTRIMNWLPELMLGLLILLVGFIVAKVVENAVYRLLKKNRVDERFGAKTASPSEQPEKKRTHIADIISKVVFFIILFFAVVLFFNIMDLDMVASPFVSMYSSLSGAIIGILKAALILVLAWVLATVVKKLILMAGKKLNLNRFLTKTGTSPADVNKAKWFETLANIAFYLILLLFLPAVLNALGLSGVSGPFEDMLTAFLNFIPKLVGAVLVFVIGWFAAKIVREILTKFLQSIGTDRLVEKFNLEGMFKGTSLSKVIGLIAFIFILIPVTISALEVLDLNGISEPAIDMLNKVLAMIPNIIVAILLVLAGIAVAKWVKGIVVLFLENLGIDSLFGKMGVKQTDEDGTPFSFAQIIGTIVQIIVILLFVSEALQVMKLEFMMNIAGAIFAYLPMVIAAVVILAVGFWLANLAEKFVGAVMKDPSGSPHVLRYVAKYAILAFAFFMALSQLGIAPMIINVAFMLILGGLALAFGLAFGLGGKDHASRYLSKMEKSLTSSNVSKSAWEQKKYEEKLKEKDFEQRAQQAAEKVEETMDKQNTNRPNTNGPEKSDPDFNPMNPAGTVRKDANPRTDEASDSHLYGTSAHSDELPLTDPGEGNVGEFRENANERFTDKRDSNTSAFDETENRDDNQ</sequence>